<proteinExistence type="predicted"/>
<sequence length="100" mass="11280">MDDLQEVTRQYVNCPDPIESAARRQRVLHGDAHRQMEETVDRILTAAVARYQAMFPTPPPQERAIDISTPQLLADSAPMSTEGTNTTDQPKEAQEERFPT</sequence>
<protein>
    <submittedName>
        <fullName evidence="2">(rape) hypothetical protein</fullName>
    </submittedName>
</protein>
<feature type="compositionally biased region" description="Polar residues" evidence="1">
    <location>
        <begin position="78"/>
        <end position="88"/>
    </location>
</feature>
<name>A0A816I824_BRANA</name>
<organism evidence="2">
    <name type="scientific">Brassica napus</name>
    <name type="common">Rape</name>
    <dbReference type="NCBI Taxonomy" id="3708"/>
    <lineage>
        <taxon>Eukaryota</taxon>
        <taxon>Viridiplantae</taxon>
        <taxon>Streptophyta</taxon>
        <taxon>Embryophyta</taxon>
        <taxon>Tracheophyta</taxon>
        <taxon>Spermatophyta</taxon>
        <taxon>Magnoliopsida</taxon>
        <taxon>eudicotyledons</taxon>
        <taxon>Gunneridae</taxon>
        <taxon>Pentapetalae</taxon>
        <taxon>rosids</taxon>
        <taxon>malvids</taxon>
        <taxon>Brassicales</taxon>
        <taxon>Brassicaceae</taxon>
        <taxon>Brassiceae</taxon>
        <taxon>Brassica</taxon>
    </lineage>
</organism>
<gene>
    <name evidence="2" type="ORF">DARMORV10_C03P31480.1</name>
</gene>
<feature type="compositionally biased region" description="Basic and acidic residues" evidence="1">
    <location>
        <begin position="89"/>
        <end position="100"/>
    </location>
</feature>
<evidence type="ECO:0000313" key="2">
    <source>
        <dbReference type="EMBL" id="CAF1701607.1"/>
    </source>
</evidence>
<evidence type="ECO:0000256" key="1">
    <source>
        <dbReference type="SAM" id="MobiDB-lite"/>
    </source>
</evidence>
<accession>A0A816I824</accession>
<feature type="region of interest" description="Disordered" evidence="1">
    <location>
        <begin position="74"/>
        <end position="100"/>
    </location>
</feature>
<reference evidence="2" key="1">
    <citation type="submission" date="2021-01" db="EMBL/GenBank/DDBJ databases">
        <authorList>
            <consortium name="Genoscope - CEA"/>
            <person name="William W."/>
        </authorList>
    </citation>
    <scope>NUCLEOTIDE SEQUENCE</scope>
</reference>
<dbReference type="EMBL" id="HG994367">
    <property type="protein sequence ID" value="CAF1701607.1"/>
    <property type="molecule type" value="Genomic_DNA"/>
</dbReference>
<dbReference type="Proteomes" id="UP001295469">
    <property type="component" value="Chromosome C03"/>
</dbReference>
<dbReference type="AlphaFoldDB" id="A0A816I824"/>